<proteinExistence type="predicted"/>
<dbReference type="EMBL" id="JAPJDZ010000071">
    <property type="protein sequence ID" value="MDP5137846.1"/>
    <property type="molecule type" value="Genomic_DNA"/>
</dbReference>
<dbReference type="RefSeq" id="WP_305977050.1">
    <property type="nucleotide sequence ID" value="NZ_JAPJDZ010000071.1"/>
</dbReference>
<evidence type="ECO:0000256" key="1">
    <source>
        <dbReference type="SAM" id="SignalP"/>
    </source>
</evidence>
<name>A0ABT9I386_9GAMM</name>
<accession>A0ABT9I386</accession>
<sequence>MKFIVFASLLSLTACQAISAQPEVTQTLQADDTNGSISAQALLQQFPVFAKEYAAYKVSSKDVYQMQSLQGLSLVVLFGSWCHDSEREVPRLLKLLDQSAVQLNTLQLEAVDQNKIHPQNLHQTYNLQYTSTIIVLENGEEIGRIVERPTASLADDLAQIVLSNTRAC</sequence>
<dbReference type="InterPro" id="IPR036249">
    <property type="entry name" value="Thioredoxin-like_sf"/>
</dbReference>
<keyword evidence="1" id="KW-0732">Signal</keyword>
<dbReference type="SUPFAM" id="SSF52833">
    <property type="entry name" value="Thioredoxin-like"/>
    <property type="match status" value="1"/>
</dbReference>
<feature type="chain" id="PRO_5046313675" evidence="1">
    <location>
        <begin position="20"/>
        <end position="168"/>
    </location>
</feature>
<evidence type="ECO:0000313" key="2">
    <source>
        <dbReference type="EMBL" id="MDP5137846.1"/>
    </source>
</evidence>
<protein>
    <submittedName>
        <fullName evidence="2">Thioredoxin family protein</fullName>
    </submittedName>
</protein>
<reference evidence="2 3" key="1">
    <citation type="submission" date="2022-11" db="EMBL/GenBank/DDBJ databases">
        <title>Viruses from the air-sea interface of a natural surface slick.</title>
        <authorList>
            <person name="Rahlff J."/>
            <person name="Holmfeldt K."/>
        </authorList>
    </citation>
    <scope>NUCLEOTIDE SEQUENCE [LARGE SCALE GENOMIC DNA]</scope>
    <source>
        <strain evidence="2 3">SMS4</strain>
    </source>
</reference>
<evidence type="ECO:0000313" key="3">
    <source>
        <dbReference type="Proteomes" id="UP001231109"/>
    </source>
</evidence>
<dbReference type="CDD" id="cd02947">
    <property type="entry name" value="TRX_family"/>
    <property type="match status" value="1"/>
</dbReference>
<dbReference type="PROSITE" id="PS51257">
    <property type="entry name" value="PROKAR_LIPOPROTEIN"/>
    <property type="match status" value="1"/>
</dbReference>
<dbReference type="Gene3D" id="3.40.30.10">
    <property type="entry name" value="Glutaredoxin"/>
    <property type="match status" value="1"/>
</dbReference>
<comment type="caution">
    <text evidence="2">The sequence shown here is derived from an EMBL/GenBank/DDBJ whole genome shotgun (WGS) entry which is preliminary data.</text>
</comment>
<keyword evidence="3" id="KW-1185">Reference proteome</keyword>
<feature type="signal peptide" evidence="1">
    <location>
        <begin position="1"/>
        <end position="19"/>
    </location>
</feature>
<dbReference type="Proteomes" id="UP001231109">
    <property type="component" value="Unassembled WGS sequence"/>
</dbReference>
<gene>
    <name evidence="2" type="ORF">ORJ04_17980</name>
</gene>
<organism evidence="2 3">
    <name type="scientific">Rheinheimera baltica</name>
    <dbReference type="NCBI Taxonomy" id="67576"/>
    <lineage>
        <taxon>Bacteria</taxon>
        <taxon>Pseudomonadati</taxon>
        <taxon>Pseudomonadota</taxon>
        <taxon>Gammaproteobacteria</taxon>
        <taxon>Chromatiales</taxon>
        <taxon>Chromatiaceae</taxon>
        <taxon>Rheinheimera</taxon>
    </lineage>
</organism>